<dbReference type="KEGG" id="pbal:CPBP_00969"/>
<dbReference type="RefSeq" id="WP_350331742.1">
    <property type="nucleotide sequence ID" value="NZ_CP054719.1"/>
</dbReference>
<dbReference type="Proteomes" id="UP000594001">
    <property type="component" value="Chromosome"/>
</dbReference>
<reference evidence="1 2" key="1">
    <citation type="submission" date="2020-06" db="EMBL/GenBank/DDBJ databases">
        <title>The endosymbiont of the kinetoplastid Bodo saltans is a Paracaedibacter-like alpha-proteobacterium possessing a putative toxin-antitoxin system.</title>
        <authorList>
            <person name="Midha S."/>
            <person name="Rigden D.J."/>
            <person name="Siozios S."/>
            <person name="Hurst G.D.D."/>
            <person name="Jackson A.P."/>
        </authorList>
    </citation>
    <scope>NUCLEOTIDE SEQUENCE [LARGE SCALE GENOMIC DNA]</scope>
    <source>
        <strain evidence="1">Lake Konstanz</strain>
    </source>
</reference>
<dbReference type="EMBL" id="CP054719">
    <property type="protein sequence ID" value="QOL20188.1"/>
    <property type="molecule type" value="Genomic_DNA"/>
</dbReference>
<name>A0A7L9RUY6_9PROT</name>
<protein>
    <submittedName>
        <fullName evidence="1">Uncharacterized protein</fullName>
    </submittedName>
</protein>
<dbReference type="AlphaFoldDB" id="A0A7L9RUY6"/>
<evidence type="ECO:0000313" key="2">
    <source>
        <dbReference type="Proteomes" id="UP000594001"/>
    </source>
</evidence>
<keyword evidence="2" id="KW-1185">Reference proteome</keyword>
<proteinExistence type="predicted"/>
<evidence type="ECO:0000313" key="1">
    <source>
        <dbReference type="EMBL" id="QOL20188.1"/>
    </source>
</evidence>
<gene>
    <name evidence="1" type="ORF">CPBP_00969</name>
</gene>
<organism evidence="1 2">
    <name type="scientific">Candidatus Bodocaedibacter vickermanii</name>
    <dbReference type="NCBI Taxonomy" id="2741701"/>
    <lineage>
        <taxon>Bacteria</taxon>
        <taxon>Pseudomonadati</taxon>
        <taxon>Pseudomonadota</taxon>
        <taxon>Alphaproteobacteria</taxon>
        <taxon>Holosporales</taxon>
        <taxon>Candidatus Paracaedibacteraceae</taxon>
        <taxon>Candidatus Bodocaedibacter</taxon>
    </lineage>
</organism>
<sequence>MKQKIDLEVHWELHTRFNKLGLYYSSFVHLSNLYHYYKYYDKKLPDNILSSFCMPISEEMINDIHKSINVDYKKTQRIISIGQFWLDDEWLLMFSLRFDIEFIKDFLLDKGLPFPDLDLHGLCEEMKAASLVGKKNKQQFQSAVNAITKNSSLPFLDIWFEADQHPRQSIPNDEEVK</sequence>
<accession>A0A7L9RUY6</accession>